<dbReference type="SUPFAM" id="SSF57903">
    <property type="entry name" value="FYVE/PHD zinc finger"/>
    <property type="match status" value="1"/>
</dbReference>
<dbReference type="InterPro" id="IPR058668">
    <property type="entry name" value="NERD_dom"/>
</dbReference>
<organism evidence="12 13">
    <name type="scientific">Penstemon smallii</name>
    <dbReference type="NCBI Taxonomy" id="265156"/>
    <lineage>
        <taxon>Eukaryota</taxon>
        <taxon>Viridiplantae</taxon>
        <taxon>Streptophyta</taxon>
        <taxon>Embryophyta</taxon>
        <taxon>Tracheophyta</taxon>
        <taxon>Spermatophyta</taxon>
        <taxon>Magnoliopsida</taxon>
        <taxon>eudicotyledons</taxon>
        <taxon>Gunneridae</taxon>
        <taxon>Pentapetalae</taxon>
        <taxon>asterids</taxon>
        <taxon>lamiids</taxon>
        <taxon>Lamiales</taxon>
        <taxon>Plantaginaceae</taxon>
        <taxon>Cheloneae</taxon>
        <taxon>Penstemon</taxon>
    </lineage>
</organism>
<dbReference type="PROSITE" id="PS51925">
    <property type="entry name" value="SWIB_MDM2"/>
    <property type="match status" value="1"/>
</dbReference>
<dbReference type="InterPro" id="IPR000571">
    <property type="entry name" value="Znf_CCCH"/>
</dbReference>
<dbReference type="FunFam" id="3.90.70.200:FF:000002">
    <property type="entry name" value="Zinc finger CCCH domain-containing protein 19"/>
    <property type="match status" value="1"/>
</dbReference>
<dbReference type="InterPro" id="IPR019787">
    <property type="entry name" value="Znf_PHD-finger"/>
</dbReference>
<feature type="region of interest" description="Disordered" evidence="6">
    <location>
        <begin position="932"/>
        <end position="995"/>
    </location>
</feature>
<evidence type="ECO:0000259" key="10">
    <source>
        <dbReference type="PROSITE" id="PS51360"/>
    </source>
</evidence>
<dbReference type="InterPro" id="IPR001965">
    <property type="entry name" value="Znf_PHD"/>
</dbReference>
<dbReference type="InterPro" id="IPR055198">
    <property type="entry name" value="NSD_PHD"/>
</dbReference>
<feature type="domain" description="PHD-type" evidence="7">
    <location>
        <begin position="398"/>
        <end position="464"/>
    </location>
</feature>
<feature type="compositionally biased region" description="Basic and acidic residues" evidence="6">
    <location>
        <begin position="932"/>
        <end position="948"/>
    </location>
</feature>
<evidence type="ECO:0000256" key="6">
    <source>
        <dbReference type="SAM" id="MobiDB-lite"/>
    </source>
</evidence>
<dbReference type="PROSITE" id="PS50103">
    <property type="entry name" value="ZF_C3H1"/>
    <property type="match status" value="1"/>
</dbReference>
<name>A0ABD3U5C6_9LAMI</name>
<proteinExistence type="predicted"/>
<feature type="region of interest" description="Disordered" evidence="6">
    <location>
        <begin position="1512"/>
        <end position="1556"/>
    </location>
</feature>
<dbReference type="InterPro" id="IPR003121">
    <property type="entry name" value="SWIB_MDM2_domain"/>
</dbReference>
<dbReference type="Pfam" id="PF02201">
    <property type="entry name" value="SWIB"/>
    <property type="match status" value="1"/>
</dbReference>
<dbReference type="SUPFAM" id="SSF47592">
    <property type="entry name" value="SWIB/MDM2 domain"/>
    <property type="match status" value="1"/>
</dbReference>
<evidence type="ECO:0000256" key="5">
    <source>
        <dbReference type="PROSITE-ProRule" id="PRU00723"/>
    </source>
</evidence>
<feature type="compositionally biased region" description="Basic and acidic residues" evidence="6">
    <location>
        <begin position="985"/>
        <end position="994"/>
    </location>
</feature>
<evidence type="ECO:0000256" key="1">
    <source>
        <dbReference type="ARBA" id="ARBA00022723"/>
    </source>
</evidence>
<dbReference type="SMART" id="SM00719">
    <property type="entry name" value="Plus3"/>
    <property type="match status" value="1"/>
</dbReference>
<dbReference type="InterPro" id="IPR019786">
    <property type="entry name" value="Zinc_finger_PHD-type_CS"/>
</dbReference>
<keyword evidence="2 5" id="KW-0863">Zinc-finger</keyword>
<dbReference type="Proteomes" id="UP001634393">
    <property type="component" value="Unassembled WGS sequence"/>
</dbReference>
<feature type="region of interest" description="Disordered" evidence="6">
    <location>
        <begin position="556"/>
        <end position="577"/>
    </location>
</feature>
<sequence length="1573" mass="172811">MLTKDDDEIVSDVDKPYKLIKKDERLEIDDINNLGQCQLIPELGESNLSVSWKKDETVMLLEKSEFMAPEVLAETAVVEEVGGEIIDDKVEAVVADTTGEKPTFPDSSQMDAKKLHVDKLLGMENEEEFMAVVDDEVEAVVTDVSDSQLFLDSQLNYRGDESMTEIKGTSVVKAESEKPVGIENVEPLIIEEIPITEVKSLITEVNVDVVNAIEEDQVIELCDGMGNVSSDVRYEHAEDKDVIEDPKLDDPVNVAHNREETVVEEEHRSRDFKKETEAGVELESAKDDVSEEFQLADAEAETETGTEMVEDKILREVRETDETRSNSDDSPAVLQDEEDETIIVVETRTQDTEIETETDVAEPGIAYRGKRKRGKLSKTSTNSKTTTKASLTRKTVGEGVCFICLDGGDLFLCDRRGCPKAYHPSCVNRDEEFFKAKGSWNCGWHICSICEKNARYMCYTCTFSLCKSCIKDEVILCVRGNKGFCETCMRFVTLIENIEQGGKDTIVDFDDRSSWEFLFKDYYVEQKSKLSLSSVEIAEAKNPWKGANILSGPSKQEFSEAQTDANDGGSGSDNSIENLETVRAKKRKLRKKLKPLSKKEGLVIADVAVDKATSLSDNSEWASKELLEFVSHMKDGDTSLLSQFDVQALLLEYIKRNKLRDTRRQSQIVCDARLQNLFGKPRVGHFEMLKLLESHFLVRDEQNDDVQGSVVDTENDQLYSDDNADLQNKGRRRKTHRKSASRVPQSNLNDYAAIDMHNISLIFMRRKLIEDLLEDAENFHDKVVGTFVRIRISGSTQKQDLHRLVQVVGTSKAAECYKIGKKTTCTMLEILNLNKTEFISIDSISNQEFTEEECKRLRQSIKCGLINRLTVGEILDKTMEIQVARVNDWLESEVLRLSHLRDRASDLGRRKEYPLECVEKLQLLKTPEERRRRLEEIPDIHSDPKMDPSYESDENDIETENRRDAFMRSIISGYSRRGKGPNSPKSDHSMKDSSRGAANFLSKNVESSRNPSSNRFSIGDIVNENSWNVEGGKDISESKNTAKLNSATRSESISGVTSVTSEASLPVVETSIKINESEKMWHYQDPSGKVQGPFSIVQLRKWNNAGYFPADLKIWKTTETKDKSILLSDALVGKFPKELPSFDSISPATNPLHNSHILAGRTSENADLVHEPHSKLSTEKWAHIDITNLQSSTPTPKQSKATGTGGEGSLPTGAIQPAAVNGVLLSPTAVVPNIPTVTSEPHAAQMHGHMPTDGQPVQPVISQNLQTGTQGWDGGIQSRQTQGYNWATSNVQGSFGTVSNSGTMAVPPPNFWSPTGSQPNMPPPGTPNASWGMGPAPGNITPGFAPSGNMQGLVQGNMNSAAWVPWPTGNSGAPLVQGSGPVNGWVPPTGSSGAPPVQGPVPGNGWVQPTGSSGALPVQGSVPVNGWVPSTGNSVALPVQGSVPVNGWVPSTGNSGNSGPPLVQGSGPVNGWVPSTGNSGVPAFQGPVPGNGWVPPTGNMGAQGNVMNQGWGAARPPGNQSSWGGQQNHGGGGQFSGQRGSWNRRQFNRRDKPCPYNINRRCVKGAQCNYKHI</sequence>
<feature type="domain" description="C3H1-type" evidence="8">
    <location>
        <begin position="1548"/>
        <end position="1573"/>
    </location>
</feature>
<evidence type="ECO:0000256" key="4">
    <source>
        <dbReference type="ARBA" id="ARBA00023125"/>
    </source>
</evidence>
<evidence type="ECO:0000259" key="7">
    <source>
        <dbReference type="PROSITE" id="PS50016"/>
    </source>
</evidence>
<gene>
    <name evidence="12" type="ORF">ACJIZ3_000811</name>
</gene>
<accession>A0ABD3U5C6</accession>
<dbReference type="Gene3D" id="3.30.1490.40">
    <property type="match status" value="1"/>
</dbReference>
<comment type="caution">
    <text evidence="12">The sequence shown here is derived from an EMBL/GenBank/DDBJ whole genome shotgun (WGS) entry which is preliminary data.</text>
</comment>
<keyword evidence="3 5" id="KW-0862">Zinc</keyword>
<evidence type="ECO:0000313" key="13">
    <source>
        <dbReference type="Proteomes" id="UP001634393"/>
    </source>
</evidence>
<dbReference type="PROSITE" id="PS01359">
    <property type="entry name" value="ZF_PHD_1"/>
    <property type="match status" value="1"/>
</dbReference>
<evidence type="ECO:0000259" key="11">
    <source>
        <dbReference type="PROSITE" id="PS51925"/>
    </source>
</evidence>
<dbReference type="CDD" id="cd15568">
    <property type="entry name" value="PHD5_NSD"/>
    <property type="match status" value="1"/>
</dbReference>
<dbReference type="Gene3D" id="1.10.245.10">
    <property type="entry name" value="SWIB/MDM2 domain"/>
    <property type="match status" value="1"/>
</dbReference>
<keyword evidence="1 5" id="KW-0479">Metal-binding</keyword>
<keyword evidence="13" id="KW-1185">Reference proteome</keyword>
<dbReference type="SMART" id="SM00151">
    <property type="entry name" value="SWIB"/>
    <property type="match status" value="1"/>
</dbReference>
<dbReference type="PANTHER" id="PTHR46695">
    <property type="entry name" value="ZINC FINGER CCCH DOMAIN-CONTAINING PROTEIN 44-RELATED"/>
    <property type="match status" value="1"/>
</dbReference>
<dbReference type="InterPro" id="IPR003169">
    <property type="entry name" value="GYF"/>
</dbReference>
<dbReference type="InterPro" id="IPR013083">
    <property type="entry name" value="Znf_RING/FYVE/PHD"/>
</dbReference>
<dbReference type="CDD" id="cd00072">
    <property type="entry name" value="GYF"/>
    <property type="match status" value="1"/>
</dbReference>
<dbReference type="PROSITE" id="PS50016">
    <property type="entry name" value="ZF_PHD_2"/>
    <property type="match status" value="1"/>
</dbReference>
<evidence type="ECO:0000313" key="12">
    <source>
        <dbReference type="EMBL" id="KAL3843408.1"/>
    </source>
</evidence>
<feature type="compositionally biased region" description="Basic residues" evidence="6">
    <location>
        <begin position="729"/>
        <end position="740"/>
    </location>
</feature>
<dbReference type="Gene3D" id="3.90.70.200">
    <property type="entry name" value="Plus-3 domain"/>
    <property type="match status" value="1"/>
</dbReference>
<feature type="domain" description="Plus3" evidence="10">
    <location>
        <begin position="753"/>
        <end position="886"/>
    </location>
</feature>
<feature type="region of interest" description="Disordered" evidence="6">
    <location>
        <begin position="1040"/>
        <end position="1059"/>
    </location>
</feature>
<dbReference type="Pfam" id="PF25980">
    <property type="entry name" value="NERD_plant"/>
    <property type="match status" value="1"/>
</dbReference>
<dbReference type="FunFam" id="3.30.40.10:FF:000303">
    <property type="entry name" value="Zinc finger CCCH domain-containing protein 19"/>
    <property type="match status" value="1"/>
</dbReference>
<feature type="zinc finger region" description="C3H1-type" evidence="5">
    <location>
        <begin position="1548"/>
        <end position="1573"/>
    </location>
</feature>
<dbReference type="SMART" id="SM00249">
    <property type="entry name" value="PHD"/>
    <property type="match status" value="1"/>
</dbReference>
<feature type="region of interest" description="Disordered" evidence="6">
    <location>
        <begin position="264"/>
        <end position="288"/>
    </location>
</feature>
<dbReference type="Pfam" id="PF03126">
    <property type="entry name" value="Plus-3"/>
    <property type="match status" value="1"/>
</dbReference>
<dbReference type="Gene3D" id="3.30.40.10">
    <property type="entry name" value="Zinc/RING finger domain, C3HC4 (zinc finger)"/>
    <property type="match status" value="1"/>
</dbReference>
<feature type="domain" description="DM2" evidence="11">
    <location>
        <begin position="615"/>
        <end position="698"/>
    </location>
</feature>
<dbReference type="SUPFAM" id="SSF55277">
    <property type="entry name" value="GYF domain"/>
    <property type="match status" value="1"/>
</dbReference>
<keyword evidence="4" id="KW-0238">DNA-binding</keyword>
<dbReference type="GO" id="GO:0008270">
    <property type="term" value="F:zinc ion binding"/>
    <property type="evidence" value="ECO:0007669"/>
    <property type="project" value="UniProtKB-KW"/>
</dbReference>
<dbReference type="InterPro" id="IPR036885">
    <property type="entry name" value="SWIB_MDM2_dom_sf"/>
</dbReference>
<dbReference type="InterPro" id="IPR036128">
    <property type="entry name" value="Plus3-like_sf"/>
</dbReference>
<feature type="region of interest" description="Disordered" evidence="6">
    <location>
        <begin position="1188"/>
        <end position="1210"/>
    </location>
</feature>
<dbReference type="InterPro" id="IPR019835">
    <property type="entry name" value="SWIB_domain"/>
</dbReference>
<evidence type="ECO:0000259" key="9">
    <source>
        <dbReference type="PROSITE" id="PS50829"/>
    </source>
</evidence>
<dbReference type="InterPro" id="IPR011011">
    <property type="entry name" value="Znf_FYVE_PHD"/>
</dbReference>
<evidence type="ECO:0000256" key="2">
    <source>
        <dbReference type="ARBA" id="ARBA00022771"/>
    </source>
</evidence>
<dbReference type="CDD" id="cd10567">
    <property type="entry name" value="SWIB-MDM2_like"/>
    <property type="match status" value="1"/>
</dbReference>
<feature type="region of interest" description="Disordered" evidence="6">
    <location>
        <begin position="720"/>
        <end position="744"/>
    </location>
</feature>
<feature type="domain" description="GYF" evidence="9">
    <location>
        <begin position="1078"/>
        <end position="1132"/>
    </location>
</feature>
<reference evidence="12 13" key="1">
    <citation type="submission" date="2024-12" db="EMBL/GenBank/DDBJ databases">
        <title>The unique morphological basis and parallel evolutionary history of personate flowers in Penstemon.</title>
        <authorList>
            <person name="Depatie T.H."/>
            <person name="Wessinger C.A."/>
        </authorList>
    </citation>
    <scope>NUCLEOTIDE SEQUENCE [LARGE SCALE GENOMIC DNA]</scope>
    <source>
        <strain evidence="12">WTNN_2</strain>
        <tissue evidence="12">Leaf</tissue>
    </source>
</reference>
<dbReference type="EMBL" id="JBJXBP010000002">
    <property type="protein sequence ID" value="KAL3843408.1"/>
    <property type="molecule type" value="Genomic_DNA"/>
</dbReference>
<dbReference type="SMART" id="SM00444">
    <property type="entry name" value="GYF"/>
    <property type="match status" value="1"/>
</dbReference>
<dbReference type="Pfam" id="PF02213">
    <property type="entry name" value="GYF"/>
    <property type="match status" value="1"/>
</dbReference>
<dbReference type="PROSITE" id="PS51360">
    <property type="entry name" value="PLUS3"/>
    <property type="match status" value="1"/>
</dbReference>
<evidence type="ECO:0000259" key="8">
    <source>
        <dbReference type="PROSITE" id="PS50103"/>
    </source>
</evidence>
<dbReference type="PANTHER" id="PTHR46695:SF5">
    <property type="entry name" value="RNA POLYMERASE-ASSOCIATED PROTEIN RTF1 HOMOLOG"/>
    <property type="match status" value="1"/>
</dbReference>
<dbReference type="InterPro" id="IPR035445">
    <property type="entry name" value="GYF-like_dom_sf"/>
</dbReference>
<evidence type="ECO:0000256" key="3">
    <source>
        <dbReference type="ARBA" id="ARBA00022833"/>
    </source>
</evidence>
<dbReference type="Pfam" id="PF22908">
    <property type="entry name" value="PHD_NSD"/>
    <property type="match status" value="1"/>
</dbReference>
<dbReference type="PROSITE" id="PS50829">
    <property type="entry name" value="GYF"/>
    <property type="match status" value="1"/>
</dbReference>
<dbReference type="InterPro" id="IPR004343">
    <property type="entry name" value="Plus-3_dom"/>
</dbReference>
<dbReference type="GO" id="GO:0003677">
    <property type="term" value="F:DNA binding"/>
    <property type="evidence" value="ECO:0007669"/>
    <property type="project" value="UniProtKB-KW"/>
</dbReference>
<dbReference type="CDD" id="cd19757">
    <property type="entry name" value="Bbox1"/>
    <property type="match status" value="1"/>
</dbReference>
<feature type="compositionally biased region" description="Polar residues" evidence="6">
    <location>
        <begin position="556"/>
        <end position="565"/>
    </location>
</feature>
<protein>
    <submittedName>
        <fullName evidence="12">Uncharacterized protein</fullName>
    </submittedName>
</protein>
<feature type="compositionally biased region" description="Polar residues" evidence="6">
    <location>
        <begin position="1188"/>
        <end position="1202"/>
    </location>
</feature>
<dbReference type="SUPFAM" id="SSF159042">
    <property type="entry name" value="Plus3-like"/>
    <property type="match status" value="1"/>
</dbReference>